<feature type="transmembrane region" description="Helical" evidence="6">
    <location>
        <begin position="456"/>
        <end position="479"/>
    </location>
</feature>
<keyword evidence="3 6" id="KW-0812">Transmembrane</keyword>
<evidence type="ECO:0000256" key="3">
    <source>
        <dbReference type="ARBA" id="ARBA00022692"/>
    </source>
</evidence>
<feature type="domain" description="Glycosyltransferase 2-like" evidence="7">
    <location>
        <begin position="52"/>
        <end position="185"/>
    </location>
</feature>
<evidence type="ECO:0000256" key="4">
    <source>
        <dbReference type="ARBA" id="ARBA00022989"/>
    </source>
</evidence>
<dbReference type="GO" id="GO:0047259">
    <property type="term" value="F:glucomannan 4-beta-mannosyltransferase activity"/>
    <property type="evidence" value="ECO:0007669"/>
    <property type="project" value="UniProtKB-EC"/>
</dbReference>
<dbReference type="OrthoDB" id="276604at2"/>
<evidence type="ECO:0000256" key="6">
    <source>
        <dbReference type="SAM" id="Phobius"/>
    </source>
</evidence>
<dbReference type="PANTHER" id="PTHR32044">
    <property type="entry name" value="GLUCOMANNAN 4-BETA-MANNOSYLTRANSFERASE 9"/>
    <property type="match status" value="1"/>
</dbReference>
<dbReference type="RefSeq" id="WP_052674039.1">
    <property type="nucleotide sequence ID" value="NZ_LN614827.1"/>
</dbReference>
<dbReference type="EC" id="2.4.1.32" evidence="8"/>
<dbReference type="Gene3D" id="3.90.550.10">
    <property type="entry name" value="Spore Coat Polysaccharide Biosynthesis Protein SpsA, Chain A"/>
    <property type="match status" value="1"/>
</dbReference>
<keyword evidence="4 6" id="KW-1133">Transmembrane helix</keyword>
<dbReference type="SUPFAM" id="SSF53448">
    <property type="entry name" value="Nucleotide-diphospho-sugar transferases"/>
    <property type="match status" value="1"/>
</dbReference>
<feature type="transmembrane region" description="Helical" evidence="6">
    <location>
        <begin position="344"/>
        <end position="362"/>
    </location>
</feature>
<proteinExistence type="predicted"/>
<gene>
    <name evidence="8" type="ORF">LFA_3707</name>
</gene>
<reference evidence="9" key="1">
    <citation type="submission" date="2014-09" db="EMBL/GenBank/DDBJ databases">
        <authorList>
            <person name="Gomez-Valero L."/>
        </authorList>
    </citation>
    <scope>NUCLEOTIDE SEQUENCE [LARGE SCALE GENOMIC DNA]</scope>
    <source>
        <strain evidence="9">ATCC700992</strain>
    </source>
</reference>
<keyword evidence="9" id="KW-1185">Reference proteome</keyword>
<dbReference type="InterPro" id="IPR029044">
    <property type="entry name" value="Nucleotide-diphossugar_trans"/>
</dbReference>
<dbReference type="Proteomes" id="UP000032430">
    <property type="component" value="Chromosome I"/>
</dbReference>
<evidence type="ECO:0000256" key="1">
    <source>
        <dbReference type="ARBA" id="ARBA00004653"/>
    </source>
</evidence>
<accession>A0A098GAM5</accession>
<keyword evidence="8" id="KW-0328">Glycosyltransferase</keyword>
<evidence type="ECO:0000259" key="7">
    <source>
        <dbReference type="Pfam" id="PF00535"/>
    </source>
</evidence>
<name>A0A098GAM5_9GAMM</name>
<evidence type="ECO:0000256" key="2">
    <source>
        <dbReference type="ARBA" id="ARBA00022679"/>
    </source>
</evidence>
<keyword evidence="5 6" id="KW-0472">Membrane</keyword>
<evidence type="ECO:0000313" key="8">
    <source>
        <dbReference type="EMBL" id="CEG59032.1"/>
    </source>
</evidence>
<evidence type="ECO:0000256" key="5">
    <source>
        <dbReference type="ARBA" id="ARBA00023136"/>
    </source>
</evidence>
<feature type="transmembrane region" description="Helical" evidence="6">
    <location>
        <begin position="308"/>
        <end position="332"/>
    </location>
</feature>
<dbReference type="EMBL" id="LN614827">
    <property type="protein sequence ID" value="CEG59032.1"/>
    <property type="molecule type" value="Genomic_DNA"/>
</dbReference>
<dbReference type="STRING" id="1212491.LFA_3707"/>
<dbReference type="KEGG" id="lfa:LFA_3707"/>
<organism evidence="8 9">
    <name type="scientific">Legionella fallonii LLAP-10</name>
    <dbReference type="NCBI Taxonomy" id="1212491"/>
    <lineage>
        <taxon>Bacteria</taxon>
        <taxon>Pseudomonadati</taxon>
        <taxon>Pseudomonadota</taxon>
        <taxon>Gammaproteobacteria</taxon>
        <taxon>Legionellales</taxon>
        <taxon>Legionellaceae</taxon>
        <taxon>Legionella</taxon>
    </lineage>
</organism>
<dbReference type="AlphaFoldDB" id="A0A098GAM5"/>
<sequence length="492" mass="56778">MLIVIFFVSTLFILRAFFTIRKNKKIIATDKAYIENYYKNHSWSDLPKVVVQIPLYNEPLVIRRTIDAVAALEYPHDRLEIQLLDDSTDDTSSIITEHLQRFKNSDIAIQHIRRGNKNGFKSGALDEGLKYTDAEYIAIFDADFIPPKDFLLNTVPHFFNHPQLAFIQTRWDYLNTFSSFFTKIQAASMFKADIFRLRNLGKFSTFRGSGGVWRKQAIVSSGGWYTQSLCEDSNLSMRAYYNNWQSKYLFNVCCLCELPENIKAYKNQRIRWSQGGMQNAIQMLAMGKSKALWEQTSFKLKLTQIKDFFVQSNSLLCFLCLLVLPSLVLLVFKTPYKDFFIQTMQNIIILLSFINIIAVYMYQSLFVGWKKAFLFTPLFFISQLMPLANYSFGIIKAILGVSSEFKRTPKSGGDLLRHPSLFIENQKEKIGYWGIVLSELTASSIFGYFAVKISDYSNVVAIPFFFFSLCFAVPCFLSIREAFNLMSLSSNR</sequence>
<dbReference type="PANTHER" id="PTHR32044:SF80">
    <property type="entry name" value="XYLOGLUCAN GLYCOSYLTRANSFERASE 2-RELATED"/>
    <property type="match status" value="1"/>
</dbReference>
<dbReference type="Pfam" id="PF00535">
    <property type="entry name" value="Glycos_transf_2"/>
    <property type="match status" value="1"/>
</dbReference>
<comment type="subcellular location">
    <subcellularLocation>
        <location evidence="1">Golgi apparatus membrane</location>
        <topology evidence="1">Multi-pass membrane protein</topology>
    </subcellularLocation>
</comment>
<keyword evidence="2 8" id="KW-0808">Transferase</keyword>
<dbReference type="InterPro" id="IPR001173">
    <property type="entry name" value="Glyco_trans_2-like"/>
</dbReference>
<protein>
    <submittedName>
        <fullName evidence="8">Glucomannan 4-beta-mannosyltransferase</fullName>
        <ecNumber evidence="8">2.4.1.32</ecNumber>
    </submittedName>
</protein>
<feature type="transmembrane region" description="Helical" evidence="6">
    <location>
        <begin position="374"/>
        <end position="399"/>
    </location>
</feature>
<evidence type="ECO:0000313" key="9">
    <source>
        <dbReference type="Proteomes" id="UP000032430"/>
    </source>
</evidence>
<dbReference type="HOGENOM" id="CLU_012856_4_0_6"/>
<feature type="transmembrane region" description="Helical" evidence="6">
    <location>
        <begin position="430"/>
        <end position="450"/>
    </location>
</feature>